<evidence type="ECO:0000313" key="3">
    <source>
        <dbReference type="EMBL" id="UPM43934.1"/>
    </source>
</evidence>
<keyword evidence="3" id="KW-0808">Transferase</keyword>
<gene>
    <name evidence="3" type="ORF">MW046_05695</name>
</gene>
<dbReference type="InterPro" id="IPR050194">
    <property type="entry name" value="Glycosyltransferase_grp1"/>
</dbReference>
<protein>
    <submittedName>
        <fullName evidence="3">Glycosyltransferase</fullName>
        <ecNumber evidence="3">2.4.-.-</ecNumber>
    </submittedName>
</protein>
<dbReference type="PANTHER" id="PTHR45947">
    <property type="entry name" value="SULFOQUINOVOSYL TRANSFERASE SQD2"/>
    <property type="match status" value="1"/>
</dbReference>
<feature type="domain" description="Glycosyl transferase family 1" evidence="1">
    <location>
        <begin position="184"/>
        <end position="337"/>
    </location>
</feature>
<proteinExistence type="predicted"/>
<dbReference type="Gene3D" id="3.40.50.2000">
    <property type="entry name" value="Glycogen Phosphorylase B"/>
    <property type="match status" value="2"/>
</dbReference>
<dbReference type="PANTHER" id="PTHR45947:SF14">
    <property type="entry name" value="SLL1723 PROTEIN"/>
    <property type="match status" value="1"/>
</dbReference>
<feature type="domain" description="Glycosyltransferase subfamily 4-like N-terminal" evidence="2">
    <location>
        <begin position="12"/>
        <end position="172"/>
    </location>
</feature>
<dbReference type="GO" id="GO:0016757">
    <property type="term" value="F:glycosyltransferase activity"/>
    <property type="evidence" value="ECO:0007669"/>
    <property type="project" value="UniProtKB-KW"/>
</dbReference>
<keyword evidence="3" id="KW-0328">Glycosyltransferase</keyword>
<dbReference type="KEGG" id="haad:MW046_05695"/>
<evidence type="ECO:0000259" key="1">
    <source>
        <dbReference type="Pfam" id="PF00534"/>
    </source>
</evidence>
<organism evidence="3 4">
    <name type="scientific">Halocatena salina</name>
    <dbReference type="NCBI Taxonomy" id="2934340"/>
    <lineage>
        <taxon>Archaea</taxon>
        <taxon>Methanobacteriati</taxon>
        <taxon>Methanobacteriota</taxon>
        <taxon>Stenosarchaea group</taxon>
        <taxon>Halobacteria</taxon>
        <taxon>Halobacteriales</taxon>
        <taxon>Natronomonadaceae</taxon>
        <taxon>Halocatena</taxon>
    </lineage>
</organism>
<sequence length="374" mass="41746">MNVCFLINQLAPGGAPTLLLDIVRNTDASDITYTICFLEGEDTLAPEFEAAGADVVDFDAGFKFDPRAIARLARFLRHEKFDIVHAHLPYSQTLGRVFGRLGNVDHIITTQHNVPSERHPITRTLERITRPLDAATIAVAGDIERDFTGTVHRYEGQLDGQWCTIYNGIDVTEFHERVQQADPDEFRARKGIHGDPLFLTVGRYVPAKAQEDLVLAMNHLTEDFPQAHLLVVGWGEMESTLRKTVKEHDLSDAVTIVGRVPSEDIPEYYGLADVFVSSSVREGLPIAILEAMAANLSIVATDISGVKEVVEHERTGVLVPTRSPNELSNAMKRVASTDEPFGDRAYSRVSEQFDVRQTTRSYVTLYRDLTDTRR</sequence>
<dbReference type="Proteomes" id="UP000831768">
    <property type="component" value="Chromosome"/>
</dbReference>
<dbReference type="RefSeq" id="WP_247994592.1">
    <property type="nucleotide sequence ID" value="NZ_CP096019.1"/>
</dbReference>
<reference evidence="3" key="1">
    <citation type="submission" date="2022-04" db="EMBL/GenBank/DDBJ databases">
        <title>Halocatena sp. nov., isolated from a salt lake.</title>
        <authorList>
            <person name="Cui H.-L."/>
        </authorList>
    </citation>
    <scope>NUCLEOTIDE SEQUENCE</scope>
    <source>
        <strain evidence="3">AD-1</strain>
    </source>
</reference>
<dbReference type="EMBL" id="CP096019">
    <property type="protein sequence ID" value="UPM43934.1"/>
    <property type="molecule type" value="Genomic_DNA"/>
</dbReference>
<dbReference type="Pfam" id="PF13439">
    <property type="entry name" value="Glyco_transf_4"/>
    <property type="match status" value="1"/>
</dbReference>
<dbReference type="AlphaFoldDB" id="A0A8U0A4H4"/>
<dbReference type="Pfam" id="PF00534">
    <property type="entry name" value="Glycos_transf_1"/>
    <property type="match status" value="1"/>
</dbReference>
<dbReference type="EC" id="2.4.-.-" evidence="3"/>
<evidence type="ECO:0000313" key="4">
    <source>
        <dbReference type="Proteomes" id="UP000831768"/>
    </source>
</evidence>
<dbReference type="InterPro" id="IPR028098">
    <property type="entry name" value="Glyco_trans_4-like_N"/>
</dbReference>
<name>A0A8U0A4H4_9EURY</name>
<evidence type="ECO:0000259" key="2">
    <source>
        <dbReference type="Pfam" id="PF13439"/>
    </source>
</evidence>
<keyword evidence="4" id="KW-1185">Reference proteome</keyword>
<dbReference type="GeneID" id="71927520"/>
<dbReference type="SUPFAM" id="SSF53756">
    <property type="entry name" value="UDP-Glycosyltransferase/glycogen phosphorylase"/>
    <property type="match status" value="1"/>
</dbReference>
<accession>A0A8U0A4H4</accession>
<dbReference type="InterPro" id="IPR001296">
    <property type="entry name" value="Glyco_trans_1"/>
</dbReference>